<evidence type="ECO:0000256" key="1">
    <source>
        <dbReference type="ARBA" id="ARBA00022793"/>
    </source>
</evidence>
<accession>A0A812CY85</accession>
<reference evidence="4" key="1">
    <citation type="submission" date="2021-01" db="EMBL/GenBank/DDBJ databases">
        <authorList>
            <person name="Li R."/>
            <person name="Bekaert M."/>
        </authorList>
    </citation>
    <scope>NUCLEOTIDE SEQUENCE</scope>
    <source>
        <strain evidence="4">Farmed</strain>
    </source>
</reference>
<dbReference type="FunFam" id="3.40.50.970:FF:000100">
    <property type="entry name" value="Putative phosphonopyruvate decarboxylase"/>
    <property type="match status" value="1"/>
</dbReference>
<protein>
    <submittedName>
        <fullName evidence="4">E4.1.1.82</fullName>
        <ecNumber evidence="4">4.1.1.82</ecNumber>
    </submittedName>
</protein>
<sequence>MLKKSLHHMCAPDHSWNKKETVHGQKSFHFSVFQNTLKPQVIEQHVRNQEAGMLTELVRDFLNPAEFYKIMQKIGIDFFCGVPDSLLKDFCAYITDNTPRQKHVITANEGSAVSMAAGYYLATGKFGMVYLQNSGLGNIVNPLMSLASPSVYSIPMLLLVGWRGEPGKRDEPQHKVQGQATPGLLAAMGIPFQPLPDYHEGAEQALKTACHYMKSSKGPYCLLVKRQTFLPYRLKKKEPEVEKDIGHEKDFLTVGSMGHASAIALGIAMQRPNKQAKSVLTEEELKNKITQQKPDESCKQDWMVSSLYLSEQKLNC</sequence>
<dbReference type="OrthoDB" id="16262at2759"/>
<proteinExistence type="predicted"/>
<dbReference type="EMBL" id="CAHIKZ030002235">
    <property type="protein sequence ID" value="CAE1283431.1"/>
    <property type="molecule type" value="Genomic_DNA"/>
</dbReference>
<keyword evidence="1" id="KW-0210">Decarboxylase</keyword>
<dbReference type="InterPro" id="IPR029061">
    <property type="entry name" value="THDP-binding"/>
</dbReference>
<organism evidence="4 5">
    <name type="scientific">Acanthosepion pharaonis</name>
    <name type="common">Pharaoh cuttlefish</name>
    <name type="synonym">Sepia pharaonis</name>
    <dbReference type="NCBI Taxonomy" id="158019"/>
    <lineage>
        <taxon>Eukaryota</taxon>
        <taxon>Metazoa</taxon>
        <taxon>Spiralia</taxon>
        <taxon>Lophotrochozoa</taxon>
        <taxon>Mollusca</taxon>
        <taxon>Cephalopoda</taxon>
        <taxon>Coleoidea</taxon>
        <taxon>Decapodiformes</taxon>
        <taxon>Sepiida</taxon>
        <taxon>Sepiina</taxon>
        <taxon>Sepiidae</taxon>
        <taxon>Acanthosepion</taxon>
    </lineage>
</organism>
<evidence type="ECO:0000313" key="4">
    <source>
        <dbReference type="EMBL" id="CAE1283431.1"/>
    </source>
</evidence>
<dbReference type="Proteomes" id="UP000597762">
    <property type="component" value="Unassembled WGS sequence"/>
</dbReference>
<gene>
    <name evidence="4" type="ORF">SPHA_44044</name>
</gene>
<keyword evidence="2 4" id="KW-0456">Lyase</keyword>
<dbReference type="InterPro" id="IPR012001">
    <property type="entry name" value="Thiamin_PyroP_enz_TPP-bd_dom"/>
</dbReference>
<dbReference type="Gene3D" id="3.40.50.970">
    <property type="match status" value="1"/>
</dbReference>
<feature type="domain" description="Thiamine pyrophosphate enzyme N-terminal TPP-binding" evidence="3">
    <location>
        <begin position="68"/>
        <end position="176"/>
    </location>
</feature>
<evidence type="ECO:0000256" key="2">
    <source>
        <dbReference type="ARBA" id="ARBA00023239"/>
    </source>
</evidence>
<dbReference type="PANTHER" id="PTHR42818:SF1">
    <property type="entry name" value="SULFOPYRUVATE DECARBOXYLASE"/>
    <property type="match status" value="1"/>
</dbReference>
<name>A0A812CY85_ACAPH</name>
<comment type="caution">
    <text evidence="4">The sequence shown here is derived from an EMBL/GenBank/DDBJ whole genome shotgun (WGS) entry which is preliminary data.</text>
</comment>
<dbReference type="AlphaFoldDB" id="A0A812CY85"/>
<dbReference type="EC" id="4.1.1.82" evidence="4"/>
<keyword evidence="5" id="KW-1185">Reference proteome</keyword>
<dbReference type="GO" id="GO:0033980">
    <property type="term" value="F:phosphonopyruvate decarboxylase activity"/>
    <property type="evidence" value="ECO:0007669"/>
    <property type="project" value="UniProtKB-EC"/>
</dbReference>
<evidence type="ECO:0000313" key="5">
    <source>
        <dbReference type="Proteomes" id="UP000597762"/>
    </source>
</evidence>
<dbReference type="GO" id="GO:0030976">
    <property type="term" value="F:thiamine pyrophosphate binding"/>
    <property type="evidence" value="ECO:0007669"/>
    <property type="project" value="InterPro"/>
</dbReference>
<dbReference type="InterPro" id="IPR051818">
    <property type="entry name" value="TPP_dependent_decarboxylase"/>
</dbReference>
<dbReference type="PANTHER" id="PTHR42818">
    <property type="entry name" value="SULFOPYRUVATE DECARBOXYLASE SUBUNIT ALPHA"/>
    <property type="match status" value="1"/>
</dbReference>
<evidence type="ECO:0000259" key="3">
    <source>
        <dbReference type="Pfam" id="PF02776"/>
    </source>
</evidence>
<dbReference type="Pfam" id="PF02776">
    <property type="entry name" value="TPP_enzyme_N"/>
    <property type="match status" value="1"/>
</dbReference>
<dbReference type="CDD" id="cd07035">
    <property type="entry name" value="TPP_PYR_POX_like"/>
    <property type="match status" value="1"/>
</dbReference>
<dbReference type="SUPFAM" id="SSF52518">
    <property type="entry name" value="Thiamin diphosphate-binding fold (THDP-binding)"/>
    <property type="match status" value="1"/>
</dbReference>